<dbReference type="CDD" id="cd15517">
    <property type="entry name" value="PHD_TCF19_like"/>
    <property type="match status" value="1"/>
</dbReference>
<dbReference type="SMART" id="SM00558">
    <property type="entry name" value="JmjC"/>
    <property type="match status" value="1"/>
</dbReference>
<dbReference type="InterPro" id="IPR003347">
    <property type="entry name" value="JmjC_dom"/>
</dbReference>
<reference evidence="22" key="1">
    <citation type="submission" date="2020-12" db="EMBL/GenBank/DDBJ databases">
        <title>Metabolic potential, ecology and presence of endohyphal bacteria is reflected in genomic diversity of Mucoromycotina.</title>
        <authorList>
            <person name="Muszewska A."/>
            <person name="Okrasinska A."/>
            <person name="Steczkiewicz K."/>
            <person name="Drgas O."/>
            <person name="Orlowska M."/>
            <person name="Perlinska-Lenart U."/>
            <person name="Aleksandrzak-Piekarczyk T."/>
            <person name="Szatraj K."/>
            <person name="Zielenkiewicz U."/>
            <person name="Pilsyk S."/>
            <person name="Malc E."/>
            <person name="Mieczkowski P."/>
            <person name="Kruszewska J.S."/>
            <person name="Biernat P."/>
            <person name="Pawlowska J."/>
        </authorList>
    </citation>
    <scope>NUCLEOTIDE SEQUENCE</scope>
    <source>
        <strain evidence="22">WA0000067209</strain>
    </source>
</reference>
<evidence type="ECO:0000256" key="12">
    <source>
        <dbReference type="ARBA" id="ARBA00023002"/>
    </source>
</evidence>
<evidence type="ECO:0000256" key="9">
    <source>
        <dbReference type="ARBA" id="ARBA00022833"/>
    </source>
</evidence>
<dbReference type="GO" id="GO:0005634">
    <property type="term" value="C:nucleus"/>
    <property type="evidence" value="ECO:0007669"/>
    <property type="project" value="UniProtKB-SubCell"/>
</dbReference>
<dbReference type="InterPro" id="IPR019786">
    <property type="entry name" value="Zinc_finger_PHD-type_CS"/>
</dbReference>
<comment type="similarity">
    <text evidence="4">Belongs to the JHDM1 histone demethylase family.</text>
</comment>
<evidence type="ECO:0000256" key="8">
    <source>
        <dbReference type="ARBA" id="ARBA00022771"/>
    </source>
</evidence>
<dbReference type="EC" id="1.14.11.27" evidence="5"/>
<evidence type="ECO:0000256" key="10">
    <source>
        <dbReference type="ARBA" id="ARBA00022853"/>
    </source>
</evidence>
<evidence type="ECO:0000256" key="13">
    <source>
        <dbReference type="ARBA" id="ARBA00023004"/>
    </source>
</evidence>
<evidence type="ECO:0000256" key="6">
    <source>
        <dbReference type="ARBA" id="ARBA00015153"/>
    </source>
</evidence>
<keyword evidence="23" id="KW-1185">Reference proteome</keyword>
<keyword evidence="13" id="KW-0408">Iron</keyword>
<evidence type="ECO:0000256" key="18">
    <source>
        <dbReference type="ARBA" id="ARBA00047915"/>
    </source>
</evidence>
<dbReference type="PROSITE" id="PS01359">
    <property type="entry name" value="ZF_PHD_1"/>
    <property type="match status" value="1"/>
</dbReference>
<evidence type="ECO:0000256" key="1">
    <source>
        <dbReference type="ARBA" id="ARBA00001954"/>
    </source>
</evidence>
<keyword evidence="14" id="KW-0805">Transcription regulation</keyword>
<name>A0A8H7PN71_MORIS</name>
<comment type="function">
    <text evidence="2">Histone demethylase that specifically demethylates 'Lys-36' of histone H3, thereby playing a central role in histone code.</text>
</comment>
<keyword evidence="7" id="KW-0479">Metal-binding</keyword>
<evidence type="ECO:0000256" key="4">
    <source>
        <dbReference type="ARBA" id="ARBA00008037"/>
    </source>
</evidence>
<comment type="caution">
    <text evidence="22">The sequence shown here is derived from an EMBL/GenBank/DDBJ whole genome shotgun (WGS) entry which is preliminary data.</text>
</comment>
<keyword evidence="12" id="KW-0560">Oxidoreductase</keyword>
<protein>
    <recommendedName>
        <fullName evidence="6">JmjC domain-containing histone demethylation protein 1</fullName>
        <ecNumber evidence="5">1.14.11.27</ecNumber>
    </recommendedName>
    <alternativeName>
        <fullName evidence="17">[Histone-H3]-lysine-36 demethylase 1</fullName>
    </alternativeName>
</protein>
<dbReference type="EMBL" id="JAEPQZ010000009">
    <property type="protein sequence ID" value="KAG2176908.1"/>
    <property type="molecule type" value="Genomic_DNA"/>
</dbReference>
<evidence type="ECO:0000256" key="19">
    <source>
        <dbReference type="SAM" id="MobiDB-lite"/>
    </source>
</evidence>
<proteinExistence type="inferred from homology"/>
<dbReference type="SMART" id="SM00249">
    <property type="entry name" value="PHD"/>
    <property type="match status" value="1"/>
</dbReference>
<dbReference type="SUPFAM" id="SSF51197">
    <property type="entry name" value="Clavaminate synthase-like"/>
    <property type="match status" value="1"/>
</dbReference>
<feature type="region of interest" description="Disordered" evidence="19">
    <location>
        <begin position="552"/>
        <end position="626"/>
    </location>
</feature>
<dbReference type="OrthoDB" id="5876800at2759"/>
<keyword evidence="16" id="KW-0539">Nucleus</keyword>
<dbReference type="InterPro" id="IPR011011">
    <property type="entry name" value="Znf_FYVE_PHD"/>
</dbReference>
<feature type="compositionally biased region" description="Basic residues" evidence="19">
    <location>
        <begin position="560"/>
        <end position="575"/>
    </location>
</feature>
<feature type="domain" description="Phorbol-ester/DAG-type" evidence="20">
    <location>
        <begin position="1"/>
        <end position="44"/>
    </location>
</feature>
<evidence type="ECO:0000256" key="14">
    <source>
        <dbReference type="ARBA" id="ARBA00023015"/>
    </source>
</evidence>
<organism evidence="22 23">
    <name type="scientific">Mortierella isabellina</name>
    <name type="common">Filamentous fungus</name>
    <name type="synonym">Umbelopsis isabellina</name>
    <dbReference type="NCBI Taxonomy" id="91625"/>
    <lineage>
        <taxon>Eukaryota</taxon>
        <taxon>Fungi</taxon>
        <taxon>Fungi incertae sedis</taxon>
        <taxon>Mucoromycota</taxon>
        <taxon>Mucoromycotina</taxon>
        <taxon>Umbelopsidomycetes</taxon>
        <taxon>Umbelopsidales</taxon>
        <taxon>Umbelopsidaceae</taxon>
        <taxon>Umbelopsis</taxon>
    </lineage>
</organism>
<evidence type="ECO:0000256" key="2">
    <source>
        <dbReference type="ARBA" id="ARBA00003909"/>
    </source>
</evidence>
<dbReference type="Gene3D" id="2.60.120.650">
    <property type="entry name" value="Cupin"/>
    <property type="match status" value="1"/>
</dbReference>
<evidence type="ECO:0000259" key="21">
    <source>
        <dbReference type="PROSITE" id="PS51184"/>
    </source>
</evidence>
<keyword evidence="8" id="KW-0863">Zinc-finger</keyword>
<evidence type="ECO:0000313" key="22">
    <source>
        <dbReference type="EMBL" id="KAG2176908.1"/>
    </source>
</evidence>
<evidence type="ECO:0000256" key="11">
    <source>
        <dbReference type="ARBA" id="ARBA00022964"/>
    </source>
</evidence>
<keyword evidence="9" id="KW-0862">Zinc</keyword>
<dbReference type="Pfam" id="PF02373">
    <property type="entry name" value="JmjC"/>
    <property type="match status" value="1"/>
</dbReference>
<keyword evidence="15" id="KW-0804">Transcription</keyword>
<dbReference type="GO" id="GO:0140680">
    <property type="term" value="F:histone H3K36me/H3K36me2 demethylase activity"/>
    <property type="evidence" value="ECO:0007669"/>
    <property type="project" value="UniProtKB-EC"/>
</dbReference>
<dbReference type="PANTHER" id="PTHR23123">
    <property type="entry name" value="PHD/F-BOX CONTAINING PROTEIN"/>
    <property type="match status" value="1"/>
</dbReference>
<dbReference type="SUPFAM" id="SSF57903">
    <property type="entry name" value="FYVE/PHD zinc finger"/>
    <property type="match status" value="1"/>
</dbReference>
<evidence type="ECO:0000313" key="23">
    <source>
        <dbReference type="Proteomes" id="UP000654370"/>
    </source>
</evidence>
<comment type="catalytic activity">
    <reaction evidence="18">
        <text>N(6),N(6)-dimethyl-L-lysyl(36)-[histone H3] + 2 2-oxoglutarate + 2 O2 = L-lysyl(36)-[histone H3] + 2 formaldehyde + 2 succinate + 2 CO2</text>
        <dbReference type="Rhea" id="RHEA:42032"/>
        <dbReference type="Rhea" id="RHEA-COMP:9785"/>
        <dbReference type="Rhea" id="RHEA-COMP:9787"/>
        <dbReference type="ChEBI" id="CHEBI:15379"/>
        <dbReference type="ChEBI" id="CHEBI:16526"/>
        <dbReference type="ChEBI" id="CHEBI:16810"/>
        <dbReference type="ChEBI" id="CHEBI:16842"/>
        <dbReference type="ChEBI" id="CHEBI:29969"/>
        <dbReference type="ChEBI" id="CHEBI:30031"/>
        <dbReference type="ChEBI" id="CHEBI:61976"/>
        <dbReference type="EC" id="1.14.11.27"/>
    </reaction>
</comment>
<feature type="domain" description="JmjC" evidence="21">
    <location>
        <begin position="195"/>
        <end position="358"/>
    </location>
</feature>
<evidence type="ECO:0000256" key="3">
    <source>
        <dbReference type="ARBA" id="ARBA00004123"/>
    </source>
</evidence>
<accession>A0A8H7PN71</accession>
<dbReference type="InterPro" id="IPR001965">
    <property type="entry name" value="Znf_PHD"/>
</dbReference>
<dbReference type="InterPro" id="IPR050690">
    <property type="entry name" value="JHDM1_Histone_Demethylase"/>
</dbReference>
<evidence type="ECO:0000256" key="16">
    <source>
        <dbReference type="ARBA" id="ARBA00023242"/>
    </source>
</evidence>
<evidence type="ECO:0000256" key="7">
    <source>
        <dbReference type="ARBA" id="ARBA00022723"/>
    </source>
</evidence>
<dbReference type="PROSITE" id="PS51184">
    <property type="entry name" value="JMJC"/>
    <property type="match status" value="1"/>
</dbReference>
<dbReference type="Proteomes" id="UP000654370">
    <property type="component" value="Unassembled WGS sequence"/>
</dbReference>
<dbReference type="GO" id="GO:0008270">
    <property type="term" value="F:zinc ion binding"/>
    <property type="evidence" value="ECO:0007669"/>
    <property type="project" value="UniProtKB-KW"/>
</dbReference>
<evidence type="ECO:0000256" key="5">
    <source>
        <dbReference type="ARBA" id="ARBA00013246"/>
    </source>
</evidence>
<dbReference type="Pfam" id="PF17811">
    <property type="entry name" value="JHD"/>
    <property type="match status" value="1"/>
</dbReference>
<dbReference type="PROSITE" id="PS50081">
    <property type="entry name" value="ZF_DAG_PE_2"/>
    <property type="match status" value="1"/>
</dbReference>
<dbReference type="AlphaFoldDB" id="A0A8H7PN71"/>
<evidence type="ECO:0000256" key="15">
    <source>
        <dbReference type="ARBA" id="ARBA00023163"/>
    </source>
</evidence>
<comment type="cofactor">
    <cofactor evidence="1">
        <name>Fe(2+)</name>
        <dbReference type="ChEBI" id="CHEBI:29033"/>
    </cofactor>
</comment>
<keyword evidence="11" id="KW-0223">Dioxygenase</keyword>
<sequence>MADNRCPVCVQQIPGHASAPDCLQCSVCKQWHHSNCAGMSSQQCESLDSFQCRNCAAEQDSTNHKQPIRKSDRQHTKLNYADMNEGLTGDEKIWEKIINSKEFATDPFKRYKGSDFSIDTIRENGLDQPIVFEQPDDLDMTMPSSDITVRDIADLIGGDRHVDVIDVATQAEQPGWTMNRWAEYFHNQDRDRIRNVISLEISGTKFAESIGRPKIVRDLDWIDNVWPTELKVKEYPKVQLYCLMGTKNSYTDFHIDFGGTSVFYHILSGSKIFFFIPPTSVNLRKYEKWSSSPDQPTIFLGDEVKECYKVHIKAGNTMLIPSGWIHSVFTPEDSIVIGGNFLQGFGIEKQLDIYDLEERTNVPQKFRFPYFMRMNWFAAEKYQKLLQGKQQHLTVQNYTQKATSNTDVTAENNSKLSTLELRGLRKLANYLLSETTFLDVKNGNPEKRRQVRQDIPNSIADPVELVHSLSKQVSELLGPVEQVDPEPKQGIKVKLKVKPAPAAPRLKLKVKQPKGRVKKEDADFVYDDNQYFDEEIDESSLLAEDDDDDYVQGASVAKPSNKKKITPAKRKKGNKAYKDDSSDDGLGTGTAKSKRVTTKAIDNNPADKKTKGGSVKQRLLNRIKKR</sequence>
<dbReference type="InterPro" id="IPR002219">
    <property type="entry name" value="PKC_DAG/PE"/>
</dbReference>
<gene>
    <name evidence="22" type="ORF">INT43_007562</name>
</gene>
<dbReference type="InterPro" id="IPR041070">
    <property type="entry name" value="JHD"/>
</dbReference>
<evidence type="ECO:0000259" key="20">
    <source>
        <dbReference type="PROSITE" id="PS50081"/>
    </source>
</evidence>
<evidence type="ECO:0000256" key="17">
    <source>
        <dbReference type="ARBA" id="ARBA00031083"/>
    </source>
</evidence>
<comment type="subcellular location">
    <subcellularLocation>
        <location evidence="3">Nucleus</location>
    </subcellularLocation>
</comment>
<keyword evidence="10" id="KW-0156">Chromatin regulator</keyword>